<dbReference type="PATRIC" id="fig|324602.8.peg.351"/>
<dbReference type="EMBL" id="CP000909">
    <property type="protein sequence ID" value="ABY33551.1"/>
    <property type="molecule type" value="Genomic_DNA"/>
</dbReference>
<name>A9WCY2_CHLAA</name>
<dbReference type="Proteomes" id="UP000002008">
    <property type="component" value="Chromosome"/>
</dbReference>
<dbReference type="InParanoid" id="A9WCY2"/>
<dbReference type="HOGENOM" id="CLU_2354665_0_0_0"/>
<dbReference type="eggNOG" id="ENOG502ZN8K">
    <property type="taxonomic scope" value="Bacteria"/>
</dbReference>
<accession>A9WCY2</accession>
<dbReference type="EnsemblBacteria" id="ABY33551">
    <property type="protein sequence ID" value="ABY33551"/>
    <property type="gene ID" value="Caur_0300"/>
</dbReference>
<evidence type="ECO:0000313" key="1">
    <source>
        <dbReference type="EMBL" id="ABY33551.1"/>
    </source>
</evidence>
<organism evidence="1 2">
    <name type="scientific">Chloroflexus aurantiacus (strain ATCC 29366 / DSM 635 / J-10-fl)</name>
    <dbReference type="NCBI Taxonomy" id="324602"/>
    <lineage>
        <taxon>Bacteria</taxon>
        <taxon>Bacillati</taxon>
        <taxon>Chloroflexota</taxon>
        <taxon>Chloroflexia</taxon>
        <taxon>Chloroflexales</taxon>
        <taxon>Chloroflexineae</taxon>
        <taxon>Chloroflexaceae</taxon>
        <taxon>Chloroflexus</taxon>
    </lineage>
</organism>
<dbReference type="AlphaFoldDB" id="A9WCY2"/>
<dbReference type="KEGG" id="cau:Caur_0300"/>
<sequence>MRGIRRLLVPGLIPLLLLLSALALASSGGPYNLNWWTVDGGGYTVSTGGSYALGGTVGQSDAGVLSGGSYTLRGGFWGGVEVTYQVWTPLIMRDSP</sequence>
<gene>
    <name evidence="1" type="ordered locus">Caur_0300</name>
</gene>
<protein>
    <submittedName>
        <fullName evidence="1">Uncharacterized protein</fullName>
    </submittedName>
</protein>
<evidence type="ECO:0000313" key="2">
    <source>
        <dbReference type="Proteomes" id="UP000002008"/>
    </source>
</evidence>
<reference evidence="2" key="1">
    <citation type="journal article" date="2011" name="BMC Genomics">
        <title>Complete genome sequence of the filamentous anoxygenic phototrophic bacterium Chloroflexus aurantiacus.</title>
        <authorList>
            <person name="Tang K.H."/>
            <person name="Barry K."/>
            <person name="Chertkov O."/>
            <person name="Dalin E."/>
            <person name="Han C.S."/>
            <person name="Hauser L.J."/>
            <person name="Honchak B.M."/>
            <person name="Karbach L.E."/>
            <person name="Land M.L."/>
            <person name="Lapidus A."/>
            <person name="Larimer F.W."/>
            <person name="Mikhailova N."/>
            <person name="Pitluck S."/>
            <person name="Pierson B.K."/>
            <person name="Blankenship R.E."/>
        </authorList>
    </citation>
    <scope>NUCLEOTIDE SEQUENCE [LARGE SCALE GENOMIC DNA]</scope>
    <source>
        <strain evidence="2">ATCC 29366 / DSM 635 / J-10-fl</strain>
    </source>
</reference>
<proteinExistence type="predicted"/>
<dbReference type="RefSeq" id="WP_012256207.1">
    <property type="nucleotide sequence ID" value="NC_010175.1"/>
</dbReference>
<dbReference type="STRING" id="324602.Caur_0300"/>
<keyword evidence="2" id="KW-1185">Reference proteome</keyword>